<dbReference type="AlphaFoldDB" id="A0A081C0J7"/>
<evidence type="ECO:0000256" key="2">
    <source>
        <dbReference type="ARBA" id="ARBA00022475"/>
    </source>
</evidence>
<dbReference type="PANTHER" id="PTHR40277">
    <property type="entry name" value="BLL5419 PROTEIN"/>
    <property type="match status" value="1"/>
</dbReference>
<dbReference type="HOGENOM" id="CLU_048072_2_0_0"/>
<dbReference type="NCBIfam" id="TIGR00374">
    <property type="entry name" value="flippase-like domain"/>
    <property type="match status" value="1"/>
</dbReference>
<feature type="transmembrane region" description="Helical" evidence="6">
    <location>
        <begin position="48"/>
        <end position="68"/>
    </location>
</feature>
<comment type="subcellular location">
    <subcellularLocation>
        <location evidence="1">Cell membrane</location>
        <topology evidence="1">Multi-pass membrane protein</topology>
    </subcellularLocation>
</comment>
<dbReference type="Proteomes" id="UP000030661">
    <property type="component" value="Unassembled WGS sequence"/>
</dbReference>
<evidence type="ECO:0000313" key="8">
    <source>
        <dbReference type="Proteomes" id="UP000030661"/>
    </source>
</evidence>
<evidence type="ECO:0000256" key="5">
    <source>
        <dbReference type="ARBA" id="ARBA00023136"/>
    </source>
</evidence>
<feature type="transmembrane region" description="Helical" evidence="6">
    <location>
        <begin position="225"/>
        <end position="251"/>
    </location>
</feature>
<evidence type="ECO:0000256" key="4">
    <source>
        <dbReference type="ARBA" id="ARBA00022989"/>
    </source>
</evidence>
<dbReference type="eggNOG" id="COG0392">
    <property type="taxonomic scope" value="Bacteria"/>
</dbReference>
<proteinExistence type="predicted"/>
<feature type="transmembrane region" description="Helical" evidence="6">
    <location>
        <begin position="307"/>
        <end position="325"/>
    </location>
</feature>
<dbReference type="EMBL" id="DF820467">
    <property type="protein sequence ID" value="GAK58102.1"/>
    <property type="molecule type" value="Genomic_DNA"/>
</dbReference>
<dbReference type="PANTHER" id="PTHR40277:SF1">
    <property type="entry name" value="BLL5419 PROTEIN"/>
    <property type="match status" value="1"/>
</dbReference>
<dbReference type="InterPro" id="IPR022791">
    <property type="entry name" value="L-PG_synthase/AglD"/>
</dbReference>
<feature type="transmembrane region" description="Helical" evidence="6">
    <location>
        <begin position="257"/>
        <end position="277"/>
    </location>
</feature>
<keyword evidence="2" id="KW-1003">Cell membrane</keyword>
<feature type="transmembrane region" description="Helical" evidence="6">
    <location>
        <begin position="134"/>
        <end position="154"/>
    </location>
</feature>
<keyword evidence="5 6" id="KW-0472">Membrane</keyword>
<gene>
    <name evidence="7" type="ORF">U27_05075</name>
</gene>
<protein>
    <submittedName>
        <fullName evidence="7">Integral membrane protein</fullName>
    </submittedName>
</protein>
<evidence type="ECO:0000256" key="6">
    <source>
        <dbReference type="SAM" id="Phobius"/>
    </source>
</evidence>
<keyword evidence="3 6" id="KW-0812">Transmembrane</keyword>
<feature type="transmembrane region" description="Helical" evidence="6">
    <location>
        <begin position="18"/>
        <end position="36"/>
    </location>
</feature>
<organism evidence="7">
    <name type="scientific">Vecturithrix granuli</name>
    <dbReference type="NCBI Taxonomy" id="1499967"/>
    <lineage>
        <taxon>Bacteria</taxon>
        <taxon>Candidatus Moduliflexota</taxon>
        <taxon>Candidatus Vecturitrichia</taxon>
        <taxon>Candidatus Vecturitrichales</taxon>
        <taxon>Candidatus Vecturitrichaceae</taxon>
        <taxon>Candidatus Vecturithrix</taxon>
    </lineage>
</organism>
<dbReference type="GO" id="GO:0005886">
    <property type="term" value="C:plasma membrane"/>
    <property type="evidence" value="ECO:0007669"/>
    <property type="project" value="UniProtKB-SubCell"/>
</dbReference>
<keyword evidence="8" id="KW-1185">Reference proteome</keyword>
<accession>A0A081C0J7</accession>
<feature type="transmembrane region" description="Helical" evidence="6">
    <location>
        <begin position="284"/>
        <end position="301"/>
    </location>
</feature>
<feature type="transmembrane region" description="Helical" evidence="6">
    <location>
        <begin position="160"/>
        <end position="179"/>
    </location>
</feature>
<evidence type="ECO:0000256" key="1">
    <source>
        <dbReference type="ARBA" id="ARBA00004651"/>
    </source>
</evidence>
<keyword evidence="4 6" id="KW-1133">Transmembrane helix</keyword>
<name>A0A081C0J7_VECG1</name>
<reference evidence="7" key="1">
    <citation type="journal article" date="2015" name="PeerJ">
        <title>First genomic representation of candidate bacterial phylum KSB3 points to enhanced environmental sensing as a trigger of wastewater bulking.</title>
        <authorList>
            <person name="Sekiguchi Y."/>
            <person name="Ohashi A."/>
            <person name="Parks D.H."/>
            <person name="Yamauchi T."/>
            <person name="Tyson G.W."/>
            <person name="Hugenholtz P."/>
        </authorList>
    </citation>
    <scope>NUCLEOTIDE SEQUENCE [LARGE SCALE GENOMIC DNA]</scope>
</reference>
<dbReference type="Pfam" id="PF03706">
    <property type="entry name" value="LPG_synthase_TM"/>
    <property type="match status" value="1"/>
</dbReference>
<evidence type="ECO:0000313" key="7">
    <source>
        <dbReference type="EMBL" id="GAK58102.1"/>
    </source>
</evidence>
<evidence type="ECO:0000256" key="3">
    <source>
        <dbReference type="ARBA" id="ARBA00022692"/>
    </source>
</evidence>
<sequence length="328" mass="36771">MIQQELKQVGAKKNTRKLVIKCLISGLLLMYLLYRADLSAIWDALKTASPWWVLIAFCLHPIGFWLTAVRWQMLLAARGAHLSTWYLLRSVLIGIFFNNFLPSTVGGDVYRAYDTSTQVGSKTESMTVVVVERLTGIFALGLFALFALLFGFSHFGNIPIIWLTLAGLLVIFVLFLLAMNHRVAKTVKSIFEHPELVKLPFLAKVQQKLKQIYDALCVYKRNRRVMVIAFILALFLQINVILHYYLIAYALALSVPVMYFFLIIPVVTVVLMVPVFINGIGGREAAFILLLGAFSVTSSQAIAFSWIAFGMILIQGIAGGIVYALRKD</sequence>
<dbReference type="STRING" id="1499967.U27_05075"/>